<dbReference type="Proteomes" id="UP000289775">
    <property type="component" value="Unassembled WGS sequence"/>
</dbReference>
<protein>
    <recommendedName>
        <fullName evidence="4">Lipoprotein</fullName>
    </recommendedName>
</protein>
<dbReference type="InterPro" id="IPR046219">
    <property type="entry name" value="DUF6252"/>
</dbReference>
<evidence type="ECO:0000313" key="3">
    <source>
        <dbReference type="Proteomes" id="UP000289775"/>
    </source>
</evidence>
<sequence>MKKMKIVQVFTLLFLAIGFVACDTEPVDPVLLDNIGNPGTSQGTFKVDFSGQTYEATAITAVINDGMLAISGYRGSGGNTEQIAFLVPNPEVGSFSGDDLLMYYQPAGEEYQYINFNLEQVSGSVNITSIDTANHTVSGTFSFTGWWSNDEEEVAPIEFTNGSFTNVTYQGTMPGGGETGDDILTAVLDGTNFPVANVAVAVADGGLGETISINGLDANQNKVIVSMKASLNPGTYNITGNILEDVVGGRYTTTSPEAMYMATTGSVTINSKTETRIAGTFAFTATGSEGTVTVTEGTFDVDYSF</sequence>
<dbReference type="Pfam" id="PF19765">
    <property type="entry name" value="DUF6252"/>
    <property type="match status" value="2"/>
</dbReference>
<evidence type="ECO:0000313" key="2">
    <source>
        <dbReference type="EMBL" id="RYJ42365.1"/>
    </source>
</evidence>
<feature type="signal peptide" evidence="1">
    <location>
        <begin position="1"/>
        <end position="21"/>
    </location>
</feature>
<organism evidence="2 3">
    <name type="scientific">Flavobacterium beibuense</name>
    <dbReference type="NCBI Taxonomy" id="657326"/>
    <lineage>
        <taxon>Bacteria</taxon>
        <taxon>Pseudomonadati</taxon>
        <taxon>Bacteroidota</taxon>
        <taxon>Flavobacteriia</taxon>
        <taxon>Flavobacteriales</taxon>
        <taxon>Flavobacteriaceae</taxon>
        <taxon>Flavobacterium</taxon>
    </lineage>
</organism>
<dbReference type="RefSeq" id="WP_129751276.1">
    <property type="nucleotide sequence ID" value="NZ_JUIW01000007.1"/>
</dbReference>
<dbReference type="EMBL" id="JUIW01000007">
    <property type="protein sequence ID" value="RYJ42365.1"/>
    <property type="molecule type" value="Genomic_DNA"/>
</dbReference>
<keyword evidence="1" id="KW-0732">Signal</keyword>
<reference evidence="2 3" key="1">
    <citation type="submission" date="2014-12" db="EMBL/GenBank/DDBJ databases">
        <title>Genome sequence of Flavobacterium beibuense RSKm HC5.</title>
        <authorList>
            <person name="Kim J.F."/>
            <person name="Song J.Y."/>
            <person name="Kwak M.-J."/>
            <person name="Lee S.-W."/>
        </authorList>
    </citation>
    <scope>NUCLEOTIDE SEQUENCE [LARGE SCALE GENOMIC DNA]</scope>
    <source>
        <strain evidence="2 3">RSKm HC5</strain>
    </source>
</reference>
<name>A0A444W8X6_9FLAO</name>
<dbReference type="PROSITE" id="PS51257">
    <property type="entry name" value="PROKAR_LIPOPROTEIN"/>
    <property type="match status" value="1"/>
</dbReference>
<dbReference type="AlphaFoldDB" id="A0A444W8X6"/>
<keyword evidence="3" id="KW-1185">Reference proteome</keyword>
<proteinExistence type="predicted"/>
<evidence type="ECO:0000256" key="1">
    <source>
        <dbReference type="SAM" id="SignalP"/>
    </source>
</evidence>
<feature type="chain" id="PRO_5019555086" description="Lipoprotein" evidence="1">
    <location>
        <begin position="22"/>
        <end position="305"/>
    </location>
</feature>
<gene>
    <name evidence="2" type="ORF">NU09_2151</name>
</gene>
<dbReference type="OrthoDB" id="1399177at2"/>
<comment type="caution">
    <text evidence="2">The sequence shown here is derived from an EMBL/GenBank/DDBJ whole genome shotgun (WGS) entry which is preliminary data.</text>
</comment>
<evidence type="ECO:0008006" key="4">
    <source>
        <dbReference type="Google" id="ProtNLM"/>
    </source>
</evidence>
<accession>A0A444W8X6</accession>